<dbReference type="GO" id="GO:0003677">
    <property type="term" value="F:DNA binding"/>
    <property type="evidence" value="ECO:0007669"/>
    <property type="project" value="UniProtKB-KW"/>
</dbReference>
<dbReference type="AlphaFoldDB" id="A0A840SPM7"/>
<organism evidence="4 5">
    <name type="scientific">Amaricoccus macauensis</name>
    <dbReference type="NCBI Taxonomy" id="57001"/>
    <lineage>
        <taxon>Bacteria</taxon>
        <taxon>Pseudomonadati</taxon>
        <taxon>Pseudomonadota</taxon>
        <taxon>Alphaproteobacteria</taxon>
        <taxon>Rhodobacterales</taxon>
        <taxon>Paracoccaceae</taxon>
        <taxon>Amaricoccus</taxon>
    </lineage>
</organism>
<evidence type="ECO:0000256" key="3">
    <source>
        <dbReference type="ARBA" id="ARBA00023163"/>
    </source>
</evidence>
<dbReference type="EMBL" id="JACHFM010000005">
    <property type="protein sequence ID" value="MBB5223977.1"/>
    <property type="molecule type" value="Genomic_DNA"/>
</dbReference>
<dbReference type="RefSeq" id="WP_343063370.1">
    <property type="nucleotide sequence ID" value="NZ_JACHFM010000005.1"/>
</dbReference>
<keyword evidence="3" id="KW-0804">Transcription</keyword>
<keyword evidence="5" id="KW-1185">Reference proteome</keyword>
<evidence type="ECO:0000256" key="2">
    <source>
        <dbReference type="ARBA" id="ARBA00023125"/>
    </source>
</evidence>
<gene>
    <name evidence="4" type="ORF">HNP73_003938</name>
</gene>
<dbReference type="Gene3D" id="1.20.120.530">
    <property type="entry name" value="GntR ligand-binding domain-like"/>
    <property type="match status" value="1"/>
</dbReference>
<evidence type="ECO:0000313" key="4">
    <source>
        <dbReference type="EMBL" id="MBB5223977.1"/>
    </source>
</evidence>
<evidence type="ECO:0000313" key="5">
    <source>
        <dbReference type="Proteomes" id="UP000549457"/>
    </source>
</evidence>
<evidence type="ECO:0000256" key="1">
    <source>
        <dbReference type="ARBA" id="ARBA00023015"/>
    </source>
</evidence>
<accession>A0A840SPM7</accession>
<comment type="caution">
    <text evidence="4">The sequence shown here is derived from an EMBL/GenBank/DDBJ whole genome shotgun (WGS) entry which is preliminary data.</text>
</comment>
<dbReference type="SUPFAM" id="SSF48008">
    <property type="entry name" value="GntR ligand-binding domain-like"/>
    <property type="match status" value="1"/>
</dbReference>
<sequence length="87" mass="9711">MQDDIACHTEIVALIGSGDLVEFYARQLAKLQLAMAGATRSRSYDLQALRDAHLRLLDLMRQRRIEEAVGFIVARLDAAEKQLLDAA</sequence>
<name>A0A840SPM7_9RHOB</name>
<dbReference type="InterPro" id="IPR008920">
    <property type="entry name" value="TF_FadR/GntR_C"/>
</dbReference>
<keyword evidence="2 4" id="KW-0238">DNA-binding</keyword>
<proteinExistence type="predicted"/>
<keyword evidence="1" id="KW-0805">Transcription regulation</keyword>
<dbReference type="Proteomes" id="UP000549457">
    <property type="component" value="Unassembled WGS sequence"/>
</dbReference>
<protein>
    <submittedName>
        <fullName evidence="4">DNA-binding GntR family transcriptional regulator</fullName>
    </submittedName>
</protein>
<reference evidence="4 5" key="1">
    <citation type="submission" date="2020-08" db="EMBL/GenBank/DDBJ databases">
        <title>Genomic Encyclopedia of Type Strains, Phase IV (KMG-IV): sequencing the most valuable type-strain genomes for metagenomic binning, comparative biology and taxonomic classification.</title>
        <authorList>
            <person name="Goeker M."/>
        </authorList>
    </citation>
    <scope>NUCLEOTIDE SEQUENCE [LARGE SCALE GENOMIC DNA]</scope>
    <source>
        <strain evidence="4 5">DSM 101730</strain>
    </source>
</reference>